<dbReference type="GO" id="GO:0098552">
    <property type="term" value="C:side of membrane"/>
    <property type="evidence" value="ECO:0007669"/>
    <property type="project" value="UniProtKB-KW"/>
</dbReference>
<dbReference type="VEuPathDB" id="TriTrypDB:Tb427_000605600"/>
<reference evidence="12" key="1">
    <citation type="submission" date="2016-08" db="EMBL/GenBank/DDBJ databases">
        <title>VSG repertoire of Trypanosoma brucei EATRO 1125.</title>
        <authorList>
            <person name="Cross G.A."/>
        </authorList>
    </citation>
    <scope>NUCLEOTIDE SEQUENCE</scope>
    <source>
        <strain evidence="12">EATRO 1125</strain>
    </source>
</reference>
<accession>A0A1J0R459</accession>
<evidence type="ECO:0000256" key="10">
    <source>
        <dbReference type="SAM" id="SignalP"/>
    </source>
</evidence>
<proteinExistence type="predicted"/>
<name>A0A1J0R459_9TRYP</name>
<keyword evidence="3" id="KW-1003">Cell membrane</keyword>
<evidence type="ECO:0000256" key="6">
    <source>
        <dbReference type="ARBA" id="ARBA00023136"/>
    </source>
</evidence>
<evidence type="ECO:0000256" key="5">
    <source>
        <dbReference type="ARBA" id="ARBA00022729"/>
    </source>
</evidence>
<dbReference type="Gene3D" id="4.10.110.20">
    <property type="entry name" value="Variant surface glycoprotein MITAT 1.2, VSG 221, C-terminal domain"/>
    <property type="match status" value="1"/>
</dbReference>
<feature type="region of interest" description="Disordered" evidence="9">
    <location>
        <begin position="421"/>
        <end position="455"/>
    </location>
</feature>
<evidence type="ECO:0000256" key="7">
    <source>
        <dbReference type="ARBA" id="ARBA00023180"/>
    </source>
</evidence>
<comment type="subcellular location">
    <subcellularLocation>
        <location evidence="2">Cell membrane</location>
        <topology evidence="2">Lipid-anchor</topology>
        <topology evidence="2">GPI-anchor</topology>
    </subcellularLocation>
</comment>
<dbReference type="EMBL" id="KX698667">
    <property type="protein sequence ID" value="APD72623.1"/>
    <property type="molecule type" value="Genomic_DNA"/>
</dbReference>
<dbReference type="VEuPathDB" id="TriTrypDB:Tb1125.Tb09.v4.0023"/>
<dbReference type="AlphaFoldDB" id="A0A1J0R459"/>
<evidence type="ECO:0000256" key="4">
    <source>
        <dbReference type="ARBA" id="ARBA00022622"/>
    </source>
</evidence>
<sequence length="473" mass="49825">MRSESASVTRPLAIAAAILLCVRKAAANADAGLNAAAFASLCGIYTLKEAVKPVELAENFESEDEIISSIFNANLSTATRSWLETKDGTLPGTEGSDERAQAVKEWQADVRKRQAAKAGTNDGDTYAPVPETPYKALANIDINSKHKQAANYAADFRKERETMKLAFQTAKDAINQAIYGENTTSYTGKGMSSTKQHSCGDGTNGHASAGYSVINDMICLCTPHSSGSGKPCGQKAFTDVAANPTSAKVRAGNELADACRKAPETTRLTPSLIQARVATVDSLIGAQPATATDGSAHYVLGLASNTGCTGSSQAECVNYVHQLKTPGQGITWVKHLEKAAQALAVADHAYTKAVILQEQLKALKAAAENTRKAAQKGIQLPSIATTITAKPATEETKEEDCNNKAENECTSPCKLVDTESGKKKCKLSDESKKSSEPTGPTGGPATADAKTNTTRSNSFVIKTSPLLIAFLLF</sequence>
<feature type="compositionally biased region" description="Basic and acidic residues" evidence="9">
    <location>
        <begin position="421"/>
        <end position="435"/>
    </location>
</feature>
<dbReference type="GO" id="GO:0005886">
    <property type="term" value="C:plasma membrane"/>
    <property type="evidence" value="ECO:0007669"/>
    <property type="project" value="UniProtKB-SubCell"/>
</dbReference>
<dbReference type="Pfam" id="PF13206">
    <property type="entry name" value="VSG_B"/>
    <property type="match status" value="1"/>
</dbReference>
<keyword evidence="8" id="KW-0449">Lipoprotein</keyword>
<evidence type="ECO:0000256" key="2">
    <source>
        <dbReference type="ARBA" id="ARBA00004609"/>
    </source>
</evidence>
<evidence type="ECO:0000256" key="9">
    <source>
        <dbReference type="SAM" id="MobiDB-lite"/>
    </source>
</evidence>
<evidence type="ECO:0000313" key="12">
    <source>
        <dbReference type="EMBL" id="APD72623.1"/>
    </source>
</evidence>
<dbReference type="VEuPathDB" id="TriTrypDB:Tb11.v5.0979"/>
<evidence type="ECO:0000256" key="1">
    <source>
        <dbReference type="ARBA" id="ARBA00002523"/>
    </source>
</evidence>
<feature type="domain" description="Trypanosome variant surface glycoprotein B-type N-terminal" evidence="11">
    <location>
        <begin position="17"/>
        <end position="361"/>
    </location>
</feature>
<keyword evidence="7" id="KW-0325">Glycoprotein</keyword>
<dbReference type="SUPFAM" id="SSF118251">
    <property type="entry name" value="Variant surface glycoprotein MITAT 1.2, VSG 221, C-terminal domain"/>
    <property type="match status" value="1"/>
</dbReference>
<comment type="function">
    <text evidence="1">VSG forms a coat on the surface of the parasite. The trypanosome evades the immune response of the host by expressing a series of antigenically distinct VSGs from an estimated 1000 VSG genes.</text>
</comment>
<organism evidence="12">
    <name type="scientific">Trypanosoma brucei</name>
    <dbReference type="NCBI Taxonomy" id="5691"/>
    <lineage>
        <taxon>Eukaryota</taxon>
        <taxon>Discoba</taxon>
        <taxon>Euglenozoa</taxon>
        <taxon>Kinetoplastea</taxon>
        <taxon>Metakinetoplastina</taxon>
        <taxon>Trypanosomatida</taxon>
        <taxon>Trypanosomatidae</taxon>
        <taxon>Trypanosoma</taxon>
    </lineage>
</organism>
<evidence type="ECO:0000256" key="8">
    <source>
        <dbReference type="ARBA" id="ARBA00023288"/>
    </source>
</evidence>
<feature type="chain" id="PRO_5013108389" evidence="10">
    <location>
        <begin position="28"/>
        <end position="473"/>
    </location>
</feature>
<keyword evidence="5 10" id="KW-0732">Signal</keyword>
<dbReference type="InterPro" id="IPR025932">
    <property type="entry name" value="Trypano_VSG_B_N_dom"/>
</dbReference>
<dbReference type="InterPro" id="IPR027446">
    <property type="entry name" value="VSG_C_dom_sf"/>
</dbReference>
<evidence type="ECO:0000256" key="3">
    <source>
        <dbReference type="ARBA" id="ARBA00022475"/>
    </source>
</evidence>
<keyword evidence="4" id="KW-0336">GPI-anchor</keyword>
<keyword evidence="6" id="KW-0472">Membrane</keyword>
<evidence type="ECO:0000259" key="11">
    <source>
        <dbReference type="Pfam" id="PF13206"/>
    </source>
</evidence>
<protein>
    <submittedName>
        <fullName evidence="12">Variant surface glycoprotein 1125.82</fullName>
    </submittedName>
</protein>
<feature type="signal peptide" evidence="10">
    <location>
        <begin position="1"/>
        <end position="27"/>
    </location>
</feature>